<keyword evidence="4 5" id="KW-0472">Membrane</keyword>
<dbReference type="InterPro" id="IPR003807">
    <property type="entry name" value="DUF202"/>
</dbReference>
<keyword evidence="3 5" id="KW-1133">Transmembrane helix</keyword>
<dbReference type="Proteomes" id="UP000318413">
    <property type="component" value="Unassembled WGS sequence"/>
</dbReference>
<accession>A0A502C4D7</accession>
<evidence type="ECO:0000256" key="4">
    <source>
        <dbReference type="ARBA" id="ARBA00023136"/>
    </source>
</evidence>
<dbReference type="GO" id="GO:0012505">
    <property type="term" value="C:endomembrane system"/>
    <property type="evidence" value="ECO:0007669"/>
    <property type="project" value="UniProtKB-SubCell"/>
</dbReference>
<keyword evidence="8" id="KW-1185">Reference proteome</keyword>
<feature type="domain" description="DUF202" evidence="6">
    <location>
        <begin position="43"/>
        <end position="103"/>
    </location>
</feature>
<dbReference type="AlphaFoldDB" id="A0A502C4D7"/>
<protein>
    <submittedName>
        <fullName evidence="7">DUF202 domain-containing protein</fullName>
    </submittedName>
</protein>
<evidence type="ECO:0000256" key="1">
    <source>
        <dbReference type="ARBA" id="ARBA00004127"/>
    </source>
</evidence>
<keyword evidence="2 5" id="KW-0812">Transmembrane</keyword>
<dbReference type="EMBL" id="RCZK01000018">
    <property type="protein sequence ID" value="TPG07494.1"/>
    <property type="molecule type" value="Genomic_DNA"/>
</dbReference>
<name>A0A502C4D7_9SPHN</name>
<organism evidence="7 8">
    <name type="scientific">Sphingomonas oligophenolica</name>
    <dbReference type="NCBI Taxonomy" id="301154"/>
    <lineage>
        <taxon>Bacteria</taxon>
        <taxon>Pseudomonadati</taxon>
        <taxon>Pseudomonadota</taxon>
        <taxon>Alphaproteobacteria</taxon>
        <taxon>Sphingomonadales</taxon>
        <taxon>Sphingomonadaceae</taxon>
        <taxon>Sphingomonas</taxon>
    </lineage>
</organism>
<evidence type="ECO:0000256" key="5">
    <source>
        <dbReference type="SAM" id="Phobius"/>
    </source>
</evidence>
<evidence type="ECO:0000313" key="7">
    <source>
        <dbReference type="EMBL" id="TPG07494.1"/>
    </source>
</evidence>
<dbReference type="OrthoDB" id="582337at2"/>
<dbReference type="Pfam" id="PF02656">
    <property type="entry name" value="DUF202"/>
    <property type="match status" value="1"/>
</dbReference>
<evidence type="ECO:0000256" key="2">
    <source>
        <dbReference type="ARBA" id="ARBA00022692"/>
    </source>
</evidence>
<gene>
    <name evidence="7" type="ORF">EAH84_14360</name>
</gene>
<reference evidence="7 8" key="1">
    <citation type="journal article" date="2019" name="Environ. Microbiol.">
        <title>Species interactions and distinct microbial communities in high Arctic permafrost affected cryosols are associated with the CH4 and CO2 gas fluxes.</title>
        <authorList>
            <person name="Altshuler I."/>
            <person name="Hamel J."/>
            <person name="Turney S."/>
            <person name="Magnuson E."/>
            <person name="Levesque R."/>
            <person name="Greer C."/>
            <person name="Whyte L.G."/>
        </authorList>
    </citation>
    <scope>NUCLEOTIDE SEQUENCE [LARGE SCALE GENOMIC DNA]</scope>
    <source>
        <strain evidence="7 8">S5.1</strain>
    </source>
</reference>
<comment type="caution">
    <text evidence="7">The sequence shown here is derived from an EMBL/GenBank/DDBJ whole genome shotgun (WGS) entry which is preliminary data.</text>
</comment>
<proteinExistence type="predicted"/>
<feature type="transmembrane region" description="Helical" evidence="5">
    <location>
        <begin position="80"/>
        <end position="102"/>
    </location>
</feature>
<feature type="transmembrane region" description="Helical" evidence="5">
    <location>
        <begin position="122"/>
        <end position="144"/>
    </location>
</feature>
<evidence type="ECO:0000313" key="8">
    <source>
        <dbReference type="Proteomes" id="UP000318413"/>
    </source>
</evidence>
<evidence type="ECO:0000256" key="3">
    <source>
        <dbReference type="ARBA" id="ARBA00022989"/>
    </source>
</evidence>
<sequence length="146" mass="15524">MSLPNDQAQRATAKIAESAGVLQDSAVQQVDSADRRTELAADRTVLAAERTYAAWVRTGFAALASGVGAKTLLAGMVRPWLGAVAGTLLVLFSVFCFGAGVWREMTPHIVSPVPTTRRMPPPLLIAMNGFLMLVSLVALVGIWMKS</sequence>
<dbReference type="RefSeq" id="WP_140872688.1">
    <property type="nucleotide sequence ID" value="NZ_RCZK01000018.1"/>
</dbReference>
<comment type="subcellular location">
    <subcellularLocation>
        <location evidence="1">Endomembrane system</location>
        <topology evidence="1">Multi-pass membrane protein</topology>
    </subcellularLocation>
</comment>
<evidence type="ECO:0000259" key="6">
    <source>
        <dbReference type="Pfam" id="PF02656"/>
    </source>
</evidence>